<reference evidence="2" key="1">
    <citation type="journal article" date="2019" name="Int. J. Syst. Evol. Microbiol.">
        <title>The Global Catalogue of Microorganisms (GCM) 10K type strain sequencing project: providing services to taxonomists for standard genome sequencing and annotation.</title>
        <authorList>
            <consortium name="The Broad Institute Genomics Platform"/>
            <consortium name="The Broad Institute Genome Sequencing Center for Infectious Disease"/>
            <person name="Wu L."/>
            <person name="Ma J."/>
        </authorList>
    </citation>
    <scope>NUCLEOTIDE SEQUENCE [LARGE SCALE GENOMIC DNA]</scope>
    <source>
        <strain evidence="2">KCTC 33842</strain>
    </source>
</reference>
<dbReference type="Gene3D" id="3.40.50.300">
    <property type="entry name" value="P-loop containing nucleotide triphosphate hydrolases"/>
    <property type="match status" value="1"/>
</dbReference>
<accession>A0ABW5P4F1</accession>
<proteinExistence type="predicted"/>
<name>A0ABW5P4F1_9DEIO</name>
<protein>
    <submittedName>
        <fullName evidence="1">DnaB-like helicase C-terminal domain-containing protein</fullName>
    </submittedName>
</protein>
<organism evidence="1 2">
    <name type="scientific">Deinococcus taklimakanensis</name>
    <dbReference type="NCBI Taxonomy" id="536443"/>
    <lineage>
        <taxon>Bacteria</taxon>
        <taxon>Thermotogati</taxon>
        <taxon>Deinococcota</taxon>
        <taxon>Deinococci</taxon>
        <taxon>Deinococcales</taxon>
        <taxon>Deinococcaceae</taxon>
        <taxon>Deinococcus</taxon>
    </lineage>
</organism>
<dbReference type="SUPFAM" id="SSF52540">
    <property type="entry name" value="P-loop containing nucleoside triphosphate hydrolases"/>
    <property type="match status" value="1"/>
</dbReference>
<dbReference type="InterPro" id="IPR027417">
    <property type="entry name" value="P-loop_NTPase"/>
</dbReference>
<dbReference type="Proteomes" id="UP001597475">
    <property type="component" value="Unassembled WGS sequence"/>
</dbReference>
<evidence type="ECO:0000313" key="1">
    <source>
        <dbReference type="EMBL" id="MFD2608967.1"/>
    </source>
</evidence>
<evidence type="ECO:0000313" key="2">
    <source>
        <dbReference type="Proteomes" id="UP001597475"/>
    </source>
</evidence>
<dbReference type="EMBL" id="JBHUMK010000022">
    <property type="protein sequence ID" value="MFD2608967.1"/>
    <property type="molecule type" value="Genomic_DNA"/>
</dbReference>
<dbReference type="RefSeq" id="WP_386843967.1">
    <property type="nucleotide sequence ID" value="NZ_JBHUMK010000022.1"/>
</dbReference>
<comment type="caution">
    <text evidence="1">The sequence shown here is derived from an EMBL/GenBank/DDBJ whole genome shotgun (WGS) entry which is preliminary data.</text>
</comment>
<gene>
    <name evidence="1" type="ORF">ACFSR9_05855</name>
</gene>
<sequence>MNHLDMSAATAEPEREALVIAALFHAVESLSRLEAQTLLRETVAPAPTELMSDENHLRIWAYIQACQRDGQLPALRTAVTAPELRGIPVEIWERIASPGGGALNLALELATLIEIAVRRTALQHLSRLQMALMRGAPVESTINAGLQELGGISANVSTSHDADEYADADEEEEARKAGRLAAPISTGLPSVDALLQEGGVLPGQVVGIVGETGKGKTRFGLGMVTSALKAGIGVTYCSMEQGETDEWTDADGIVKKGHRTVSALQRFAYGVGRTFRKTADSQRRKRAGLELIRQRTEGGRYGLLRVKHDSMAIEDLEREAVMAALRGHKLLVIDNLEHVQGRRQRGEGDHRYIENICHDFARIAQRNKLVVVVLMQPNRTAFGSDMPATLKEVADSFNATRPFDLILSLWRPAEAQKEAYKLSMQTAKIEADVARDIQHGPPHREMGRWVNGLVRIAKMRGGGFGGLVEVGWDEHVGRWHDLGGRVQPLPSHWQIEADEAAGPASSLESAPVFEGKL</sequence>
<keyword evidence="2" id="KW-1185">Reference proteome</keyword>